<evidence type="ECO:0000256" key="1">
    <source>
        <dbReference type="SAM" id="MobiDB-lite"/>
    </source>
</evidence>
<dbReference type="Pfam" id="PF05721">
    <property type="entry name" value="PhyH"/>
    <property type="match status" value="1"/>
</dbReference>
<accession>A0A1H8AIZ4</accession>
<feature type="compositionally biased region" description="Basic and acidic residues" evidence="1">
    <location>
        <begin position="1"/>
        <end position="10"/>
    </location>
</feature>
<evidence type="ECO:0000313" key="3">
    <source>
        <dbReference type="Proteomes" id="UP000183015"/>
    </source>
</evidence>
<reference evidence="3" key="1">
    <citation type="submission" date="2016-10" db="EMBL/GenBank/DDBJ databases">
        <authorList>
            <person name="Varghese N."/>
        </authorList>
    </citation>
    <scope>NUCLEOTIDE SEQUENCE [LARGE SCALE GENOMIC DNA]</scope>
    <source>
        <strain evidence="3">DSM 45096 / BCRC 16803 / CGMCC 4.1857 / CIP 109030 / JCM 12277 / KCTC 19219 / NBRC 100920 / 33214</strain>
    </source>
</reference>
<keyword evidence="2" id="KW-0223">Dioxygenase</keyword>
<dbReference type="STRING" id="235985.SAMN05414137_1455"/>
<sequence length="241" mass="25696">MNTEQEEHTVTTDLQPTHGLMGERGALMPVEWTSPGAARGRAAELVSRYRAQRREIAKNPHLDQEWAREAVRAPGLLDAVTELLGPDVAVENTFLVIKWPGRPFVVPWHQDGTGKNVELDPARSVAAWLALTDAANDSGGLLIIPGSHQGGYLPVAKEPETGASRGRADTSQGVTGAERAVPLRVRAGSAVLMDSRLVHCSGSNRSAGARVALNIRYVAPGAIVRRNPQSPSLTPVSGSGW</sequence>
<dbReference type="SUPFAM" id="SSF51197">
    <property type="entry name" value="Clavaminate synthase-like"/>
    <property type="match status" value="1"/>
</dbReference>
<dbReference type="InterPro" id="IPR008775">
    <property type="entry name" value="Phytyl_CoA_dOase-like"/>
</dbReference>
<organism evidence="2 3">
    <name type="scientific">Streptacidiphilus jiangxiensis</name>
    <dbReference type="NCBI Taxonomy" id="235985"/>
    <lineage>
        <taxon>Bacteria</taxon>
        <taxon>Bacillati</taxon>
        <taxon>Actinomycetota</taxon>
        <taxon>Actinomycetes</taxon>
        <taxon>Kitasatosporales</taxon>
        <taxon>Streptomycetaceae</taxon>
        <taxon>Streptacidiphilus</taxon>
    </lineage>
</organism>
<dbReference type="RefSeq" id="WP_042459517.1">
    <property type="nucleotide sequence ID" value="NZ_BBPN01000060.1"/>
</dbReference>
<dbReference type="PANTHER" id="PTHR20883:SF48">
    <property type="entry name" value="ECTOINE DIOXYGENASE"/>
    <property type="match status" value="1"/>
</dbReference>
<evidence type="ECO:0000313" key="2">
    <source>
        <dbReference type="EMBL" id="SEM69798.1"/>
    </source>
</evidence>
<dbReference type="AlphaFoldDB" id="A0A1H8AIZ4"/>
<proteinExistence type="predicted"/>
<dbReference type="Gene3D" id="2.60.120.620">
    <property type="entry name" value="q2cbj1_9rhob like domain"/>
    <property type="match status" value="1"/>
</dbReference>
<dbReference type="GO" id="GO:0005506">
    <property type="term" value="F:iron ion binding"/>
    <property type="evidence" value="ECO:0007669"/>
    <property type="project" value="UniProtKB-ARBA"/>
</dbReference>
<dbReference type="PANTHER" id="PTHR20883">
    <property type="entry name" value="PHYTANOYL-COA DIOXYGENASE DOMAIN CONTAINING 1"/>
    <property type="match status" value="1"/>
</dbReference>
<dbReference type="Proteomes" id="UP000183015">
    <property type="component" value="Unassembled WGS sequence"/>
</dbReference>
<keyword evidence="3" id="KW-1185">Reference proteome</keyword>
<protein>
    <submittedName>
        <fullName evidence="2">Phytanoyl-CoA dioxygenase (PhyH)</fullName>
    </submittedName>
</protein>
<gene>
    <name evidence="2" type="ORF">SAMN05414137_1455</name>
</gene>
<dbReference type="GO" id="GO:0016706">
    <property type="term" value="F:2-oxoglutarate-dependent dioxygenase activity"/>
    <property type="evidence" value="ECO:0007669"/>
    <property type="project" value="UniProtKB-ARBA"/>
</dbReference>
<keyword evidence="2" id="KW-0560">Oxidoreductase</keyword>
<feature type="region of interest" description="Disordered" evidence="1">
    <location>
        <begin position="1"/>
        <end position="21"/>
    </location>
</feature>
<dbReference type="eggNOG" id="COG5285">
    <property type="taxonomic scope" value="Bacteria"/>
</dbReference>
<dbReference type="EMBL" id="FOAZ01000045">
    <property type="protein sequence ID" value="SEM69798.1"/>
    <property type="molecule type" value="Genomic_DNA"/>
</dbReference>
<name>A0A1H8AIZ4_STRJI</name>